<keyword evidence="3 5" id="KW-0328">Glycosyltransferase</keyword>
<evidence type="ECO:0000256" key="1">
    <source>
        <dbReference type="ARBA" id="ARBA00004922"/>
    </source>
</evidence>
<comment type="pathway">
    <text evidence="1">Protein modification; protein glycosylation.</text>
</comment>
<protein>
    <recommendedName>
        <fullName evidence="5">Fucosyltransferase</fullName>
        <ecNumber evidence="5">2.4.1.-</ecNumber>
    </recommendedName>
</protein>
<evidence type="ECO:0000313" key="8">
    <source>
        <dbReference type="EMBL" id="CAD9424913.1"/>
    </source>
</evidence>
<comment type="similarity">
    <text evidence="2 5">Belongs to the glycosyltransferase 10 family.</text>
</comment>
<feature type="region of interest" description="Disordered" evidence="6">
    <location>
        <begin position="1"/>
        <end position="28"/>
    </location>
</feature>
<sequence length="156" mass="17611">MKHMPVDSYGKCLHNKEEPPKGKLSPNENKRKVLSQYKWYLAFENNIIKDYVSEKVFDGILAGVVPVYYGAPTVKNVLPGPNPGVVEVSDFATPKDLANFLMAIGKDQAKYEAYLSWKINKSQADVDKFQNVIDMTGYKYTSLCRICEQLAVDIPE</sequence>
<dbReference type="GO" id="GO:0032580">
    <property type="term" value="C:Golgi cisterna membrane"/>
    <property type="evidence" value="ECO:0007669"/>
    <property type="project" value="UniProtKB-SubCell"/>
</dbReference>
<evidence type="ECO:0000259" key="7">
    <source>
        <dbReference type="Pfam" id="PF00852"/>
    </source>
</evidence>
<gene>
    <name evidence="8" type="ORF">FPAR1323_LOCUS10905</name>
</gene>
<dbReference type="SUPFAM" id="SSF53756">
    <property type="entry name" value="UDP-Glycosyltransferase/glycogen phosphorylase"/>
    <property type="match status" value="1"/>
</dbReference>
<dbReference type="PANTHER" id="PTHR11929">
    <property type="entry name" value="ALPHA- 1,3 -FUCOSYLTRANSFERASE"/>
    <property type="match status" value="1"/>
</dbReference>
<dbReference type="EC" id="2.4.1.-" evidence="5"/>
<dbReference type="AlphaFoldDB" id="A0A7S2G2R2"/>
<evidence type="ECO:0000256" key="3">
    <source>
        <dbReference type="ARBA" id="ARBA00022676"/>
    </source>
</evidence>
<dbReference type="EMBL" id="HBGT01020763">
    <property type="protein sequence ID" value="CAD9424913.1"/>
    <property type="molecule type" value="Transcribed_RNA"/>
</dbReference>
<dbReference type="InterPro" id="IPR055270">
    <property type="entry name" value="Glyco_tran_10_C"/>
</dbReference>
<dbReference type="PANTHER" id="PTHR11929:SF194">
    <property type="entry name" value="ALPHA-(1,3)-FUCOSYLTRANSFERASE 10"/>
    <property type="match status" value="1"/>
</dbReference>
<name>A0A7S2G2R2_9STRA</name>
<dbReference type="UniPathway" id="UPA00378"/>
<dbReference type="InterPro" id="IPR038577">
    <property type="entry name" value="GT10-like_C_sf"/>
</dbReference>
<proteinExistence type="inferred from homology"/>
<dbReference type="Gene3D" id="3.40.50.11660">
    <property type="entry name" value="Glycosyl transferase family 10, C-terminal domain"/>
    <property type="match status" value="1"/>
</dbReference>
<accession>A0A7S2G2R2</accession>
<evidence type="ECO:0000256" key="2">
    <source>
        <dbReference type="ARBA" id="ARBA00008919"/>
    </source>
</evidence>
<dbReference type="Pfam" id="PF00852">
    <property type="entry name" value="Glyco_transf_10"/>
    <property type="match status" value="1"/>
</dbReference>
<organism evidence="8">
    <name type="scientific">Florenciella parvula</name>
    <dbReference type="NCBI Taxonomy" id="236787"/>
    <lineage>
        <taxon>Eukaryota</taxon>
        <taxon>Sar</taxon>
        <taxon>Stramenopiles</taxon>
        <taxon>Ochrophyta</taxon>
        <taxon>Dictyochophyceae</taxon>
        <taxon>Florenciellales</taxon>
        <taxon>Florenciella</taxon>
    </lineage>
</organism>
<dbReference type="InterPro" id="IPR001503">
    <property type="entry name" value="Glyco_trans_10"/>
</dbReference>
<keyword evidence="5" id="KW-0472">Membrane</keyword>
<dbReference type="GO" id="GO:0046920">
    <property type="term" value="F:alpha-(1-&gt;3)-fucosyltransferase activity"/>
    <property type="evidence" value="ECO:0007669"/>
    <property type="project" value="TreeGrafter"/>
</dbReference>
<keyword evidence="5" id="KW-0333">Golgi apparatus</keyword>
<feature type="domain" description="Fucosyltransferase C-terminal" evidence="7">
    <location>
        <begin position="2"/>
        <end position="151"/>
    </location>
</feature>
<comment type="subcellular location">
    <subcellularLocation>
        <location evidence="5">Golgi apparatus</location>
        <location evidence="5">Golgi stack membrane</location>
        <topology evidence="5">Single-pass type II membrane protein</topology>
    </subcellularLocation>
</comment>
<keyword evidence="4 5" id="KW-0808">Transferase</keyword>
<evidence type="ECO:0000256" key="6">
    <source>
        <dbReference type="SAM" id="MobiDB-lite"/>
    </source>
</evidence>
<keyword evidence="5" id="KW-0812">Transmembrane</keyword>
<evidence type="ECO:0000256" key="5">
    <source>
        <dbReference type="RuleBase" id="RU003832"/>
    </source>
</evidence>
<evidence type="ECO:0000256" key="4">
    <source>
        <dbReference type="ARBA" id="ARBA00022679"/>
    </source>
</evidence>
<reference evidence="8" key="1">
    <citation type="submission" date="2021-01" db="EMBL/GenBank/DDBJ databases">
        <authorList>
            <person name="Corre E."/>
            <person name="Pelletier E."/>
            <person name="Niang G."/>
            <person name="Scheremetjew M."/>
            <person name="Finn R."/>
            <person name="Kale V."/>
            <person name="Holt S."/>
            <person name="Cochrane G."/>
            <person name="Meng A."/>
            <person name="Brown T."/>
            <person name="Cohen L."/>
        </authorList>
    </citation>
    <scope>NUCLEOTIDE SEQUENCE</scope>
    <source>
        <strain evidence="8">RCC1693</strain>
    </source>
</reference>